<feature type="compositionally biased region" description="Polar residues" evidence="11">
    <location>
        <begin position="364"/>
        <end position="373"/>
    </location>
</feature>
<accession>A0A2K1KKU4</accession>
<evidence type="ECO:0000256" key="6">
    <source>
        <dbReference type="ARBA" id="ARBA00022728"/>
    </source>
</evidence>
<dbReference type="FunCoup" id="A0A2K1KKU4">
    <property type="interactions" value="986"/>
</dbReference>
<reference evidence="12 14" key="1">
    <citation type="journal article" date="2008" name="Science">
        <title>The Physcomitrella genome reveals evolutionary insights into the conquest of land by plants.</title>
        <authorList>
            <person name="Rensing S."/>
            <person name="Lang D."/>
            <person name="Zimmer A."/>
            <person name="Terry A."/>
            <person name="Salamov A."/>
            <person name="Shapiro H."/>
            <person name="Nishiyama T."/>
            <person name="Perroud P.-F."/>
            <person name="Lindquist E."/>
            <person name="Kamisugi Y."/>
            <person name="Tanahashi T."/>
            <person name="Sakakibara K."/>
            <person name="Fujita T."/>
            <person name="Oishi K."/>
            <person name="Shin-I T."/>
            <person name="Kuroki Y."/>
            <person name="Toyoda A."/>
            <person name="Suzuki Y."/>
            <person name="Hashimoto A."/>
            <person name="Yamaguchi K."/>
            <person name="Sugano A."/>
            <person name="Kohara Y."/>
            <person name="Fujiyama A."/>
            <person name="Anterola A."/>
            <person name="Aoki S."/>
            <person name="Ashton N."/>
            <person name="Barbazuk W.B."/>
            <person name="Barker E."/>
            <person name="Bennetzen J."/>
            <person name="Bezanilla M."/>
            <person name="Blankenship R."/>
            <person name="Cho S.H."/>
            <person name="Dutcher S."/>
            <person name="Estelle M."/>
            <person name="Fawcett J.A."/>
            <person name="Gundlach H."/>
            <person name="Hanada K."/>
            <person name="Heyl A."/>
            <person name="Hicks K.A."/>
            <person name="Hugh J."/>
            <person name="Lohr M."/>
            <person name="Mayer K."/>
            <person name="Melkozernov A."/>
            <person name="Murata T."/>
            <person name="Nelson D."/>
            <person name="Pils B."/>
            <person name="Prigge M."/>
            <person name="Reiss B."/>
            <person name="Renner T."/>
            <person name="Rombauts S."/>
            <person name="Rushton P."/>
            <person name="Sanderfoot A."/>
            <person name="Schween G."/>
            <person name="Shiu S.-H."/>
            <person name="Stueber K."/>
            <person name="Theodoulou F.L."/>
            <person name="Tu H."/>
            <person name="Van de Peer Y."/>
            <person name="Verrier P.J."/>
            <person name="Waters E."/>
            <person name="Wood A."/>
            <person name="Yang L."/>
            <person name="Cove D."/>
            <person name="Cuming A."/>
            <person name="Hasebe M."/>
            <person name="Lucas S."/>
            <person name="Mishler D.B."/>
            <person name="Reski R."/>
            <person name="Grigoriev I."/>
            <person name="Quatrano R.S."/>
            <person name="Boore J.L."/>
        </authorList>
    </citation>
    <scope>NUCLEOTIDE SEQUENCE [LARGE SCALE GENOMIC DNA]</scope>
    <source>
        <strain evidence="13 14">cv. Gransden 2004</strain>
    </source>
</reference>
<keyword evidence="5" id="KW-0507">mRNA processing</keyword>
<dbReference type="GO" id="GO:0006397">
    <property type="term" value="P:mRNA processing"/>
    <property type="evidence" value="ECO:0007669"/>
    <property type="project" value="UniProtKB-KW"/>
</dbReference>
<protein>
    <recommendedName>
        <fullName evidence="9">U5 small nuclear ribonucleoprotein TSSC4</fullName>
    </recommendedName>
</protein>
<dbReference type="Gramene" id="Pp3c5_23700V3.1">
    <property type="protein sequence ID" value="PAC:32953210.CDS.1"/>
    <property type="gene ID" value="Pp3c5_23700"/>
</dbReference>
<dbReference type="InterPro" id="IPR029338">
    <property type="entry name" value="TSSC4"/>
</dbReference>
<dbReference type="GO" id="GO:0008380">
    <property type="term" value="P:RNA splicing"/>
    <property type="evidence" value="ECO:0007669"/>
    <property type="project" value="UniProtKB-KW"/>
</dbReference>
<dbReference type="Gramene" id="Pp3c5_23700V3.3">
    <property type="protein sequence ID" value="PAC:32953212.CDS.1"/>
    <property type="gene ID" value="Pp3c5_23700"/>
</dbReference>
<reference evidence="13" key="3">
    <citation type="submission" date="2020-12" db="UniProtKB">
        <authorList>
            <consortium name="EnsemblPlants"/>
        </authorList>
    </citation>
    <scope>IDENTIFICATION</scope>
</reference>
<evidence type="ECO:0000256" key="9">
    <source>
        <dbReference type="ARBA" id="ARBA00035304"/>
    </source>
</evidence>
<dbReference type="OMA" id="MRDVNDY"/>
<dbReference type="AlphaFoldDB" id="A0A2K1KKU4"/>
<dbReference type="RefSeq" id="XP_024375695.1">
    <property type="nucleotide sequence ID" value="XM_024519927.2"/>
</dbReference>
<dbReference type="OrthoDB" id="1906282at2759"/>
<dbReference type="KEGG" id="ppp:112282395"/>
<feature type="region of interest" description="Disordered" evidence="11">
    <location>
        <begin position="286"/>
        <end position="314"/>
    </location>
</feature>
<keyword evidence="8" id="KW-0539">Nucleus</keyword>
<dbReference type="EMBL" id="ABEU02000005">
    <property type="protein sequence ID" value="PNR54400.1"/>
    <property type="molecule type" value="Genomic_DNA"/>
</dbReference>
<feature type="compositionally biased region" description="Basic residues" evidence="11">
    <location>
        <begin position="513"/>
        <end position="523"/>
    </location>
</feature>
<proteinExistence type="inferred from homology"/>
<comment type="similarity">
    <text evidence="3">Belongs to the TSSC4 family.</text>
</comment>
<evidence type="ECO:0000256" key="3">
    <source>
        <dbReference type="ARBA" id="ARBA00010362"/>
    </source>
</evidence>
<evidence type="ECO:0000313" key="13">
    <source>
        <dbReference type="EnsemblPlants" id="PAC:32953210.CDS.1"/>
    </source>
</evidence>
<organism evidence="12">
    <name type="scientific">Physcomitrium patens</name>
    <name type="common">Spreading-leaved earth moss</name>
    <name type="synonym">Physcomitrella patens</name>
    <dbReference type="NCBI Taxonomy" id="3218"/>
    <lineage>
        <taxon>Eukaryota</taxon>
        <taxon>Viridiplantae</taxon>
        <taxon>Streptophyta</taxon>
        <taxon>Embryophyta</taxon>
        <taxon>Bryophyta</taxon>
        <taxon>Bryophytina</taxon>
        <taxon>Bryopsida</taxon>
        <taxon>Funariidae</taxon>
        <taxon>Funariales</taxon>
        <taxon>Funariaceae</taxon>
        <taxon>Physcomitrium</taxon>
    </lineage>
</organism>
<evidence type="ECO:0000256" key="2">
    <source>
        <dbReference type="ARBA" id="ARBA00004496"/>
    </source>
</evidence>
<feature type="region of interest" description="Disordered" evidence="11">
    <location>
        <begin position="354"/>
        <end position="374"/>
    </location>
</feature>
<reference evidence="12 14" key="2">
    <citation type="journal article" date="2018" name="Plant J.">
        <title>The Physcomitrella patens chromosome-scale assembly reveals moss genome structure and evolution.</title>
        <authorList>
            <person name="Lang D."/>
            <person name="Ullrich K.K."/>
            <person name="Murat F."/>
            <person name="Fuchs J."/>
            <person name="Jenkins J."/>
            <person name="Haas F.B."/>
            <person name="Piednoel M."/>
            <person name="Gundlach H."/>
            <person name="Van Bel M."/>
            <person name="Meyberg R."/>
            <person name="Vives C."/>
            <person name="Morata J."/>
            <person name="Symeonidi A."/>
            <person name="Hiss M."/>
            <person name="Muchero W."/>
            <person name="Kamisugi Y."/>
            <person name="Saleh O."/>
            <person name="Blanc G."/>
            <person name="Decker E.L."/>
            <person name="van Gessel N."/>
            <person name="Grimwood J."/>
            <person name="Hayes R.D."/>
            <person name="Graham S.W."/>
            <person name="Gunter L.E."/>
            <person name="McDaniel S.F."/>
            <person name="Hoernstein S.N.W."/>
            <person name="Larsson A."/>
            <person name="Li F.W."/>
            <person name="Perroud P.F."/>
            <person name="Phillips J."/>
            <person name="Ranjan P."/>
            <person name="Rokshar D.S."/>
            <person name="Rothfels C.J."/>
            <person name="Schneider L."/>
            <person name="Shu S."/>
            <person name="Stevenson D.W."/>
            <person name="Thummler F."/>
            <person name="Tillich M."/>
            <person name="Villarreal Aguilar J.C."/>
            <person name="Widiez T."/>
            <person name="Wong G.K."/>
            <person name="Wymore A."/>
            <person name="Zhang Y."/>
            <person name="Zimmer A.D."/>
            <person name="Quatrano R.S."/>
            <person name="Mayer K.F.X."/>
            <person name="Goodstein D."/>
            <person name="Casacuberta J.M."/>
            <person name="Vandepoele K."/>
            <person name="Reski R."/>
            <person name="Cuming A.C."/>
            <person name="Tuskan G.A."/>
            <person name="Maumus F."/>
            <person name="Salse J."/>
            <person name="Schmutz J."/>
            <person name="Rensing S.A."/>
        </authorList>
    </citation>
    <scope>NUCLEOTIDE SEQUENCE [LARGE SCALE GENOMIC DNA]</scope>
    <source>
        <strain evidence="13 14">cv. Gransden 2004</strain>
    </source>
</reference>
<feature type="compositionally biased region" description="Acidic residues" evidence="11">
    <location>
        <begin position="50"/>
        <end position="60"/>
    </location>
</feature>
<dbReference type="EnsemblPlants" id="Pp3c5_23700V3.3">
    <property type="protein sequence ID" value="PAC:32953212.CDS.1"/>
    <property type="gene ID" value="Pp3c5_23700"/>
</dbReference>
<gene>
    <name evidence="13" type="primary">LOC112282395</name>
    <name evidence="12" type="ORF">PHYPA_008077</name>
</gene>
<feature type="region of interest" description="Disordered" evidence="11">
    <location>
        <begin position="240"/>
        <end position="263"/>
    </location>
</feature>
<dbReference type="PANTHER" id="PTHR13445:SF3">
    <property type="entry name" value="U5 SMALL NUCLEAR RIBONUCLEOPROTEIN TSSC4"/>
    <property type="match status" value="1"/>
</dbReference>
<dbReference type="EnsemblPlants" id="Pp3c5_23700V3.1">
    <property type="protein sequence ID" value="PAC:32953210.CDS.1"/>
    <property type="gene ID" value="Pp3c5_23700"/>
</dbReference>
<dbReference type="EnsemblPlants" id="Pp3c5_23700V3.2">
    <property type="protein sequence ID" value="PAC:32953211.CDS.1"/>
    <property type="gene ID" value="Pp3c5_23700"/>
</dbReference>
<name>A0A2K1KKU4_PHYPA</name>
<comment type="function">
    <text evidence="10">Protein associated with the U5 snRNP, during its maturation and its post-splicing recycling and which is required for spliceosomal tri-snRNP complex assembly in the nucleus. Has a molecular sequestering activity and transiently hinders SNRNP200 binding sites for constitutive splicing factors that intervene later during the assembly of the spliceosome and splicing. Together with its molecular sequestering activity, may also function as a molecular adapter and placeholder, coordinating the assembly of the U5 snRNP and its association with the U4/U6 di-snRNP.</text>
</comment>
<evidence type="ECO:0000256" key="4">
    <source>
        <dbReference type="ARBA" id="ARBA00022490"/>
    </source>
</evidence>
<feature type="region of interest" description="Disordered" evidence="11">
    <location>
        <begin position="34"/>
        <end position="158"/>
    </location>
</feature>
<evidence type="ECO:0000256" key="5">
    <source>
        <dbReference type="ARBA" id="ARBA00022664"/>
    </source>
</evidence>
<evidence type="ECO:0000256" key="11">
    <source>
        <dbReference type="SAM" id="MobiDB-lite"/>
    </source>
</evidence>
<feature type="region of interest" description="Disordered" evidence="11">
    <location>
        <begin position="449"/>
        <end position="468"/>
    </location>
</feature>
<keyword evidence="6" id="KW-0747">Spliceosome</keyword>
<dbReference type="Gramene" id="Pp3c5_23700V3.2">
    <property type="protein sequence ID" value="PAC:32953211.CDS.1"/>
    <property type="gene ID" value="Pp3c5_23700"/>
</dbReference>
<dbReference type="PaxDb" id="3218-PP1S23_171V6.1"/>
<feature type="compositionally biased region" description="Acidic residues" evidence="11">
    <location>
        <begin position="86"/>
        <end position="105"/>
    </location>
</feature>
<dbReference type="GO" id="GO:0005681">
    <property type="term" value="C:spliceosomal complex"/>
    <property type="evidence" value="ECO:0007669"/>
    <property type="project" value="UniProtKB-KW"/>
</dbReference>
<feature type="compositionally biased region" description="Basic and acidic residues" evidence="11">
    <location>
        <begin position="240"/>
        <end position="253"/>
    </location>
</feature>
<comment type="subcellular location">
    <subcellularLocation>
        <location evidence="2">Cytoplasm</location>
    </subcellularLocation>
    <subcellularLocation>
        <location evidence="1">Nucleus</location>
    </subcellularLocation>
</comment>
<evidence type="ECO:0000256" key="7">
    <source>
        <dbReference type="ARBA" id="ARBA00023187"/>
    </source>
</evidence>
<keyword evidence="4" id="KW-0963">Cytoplasm</keyword>
<evidence type="ECO:0000256" key="10">
    <source>
        <dbReference type="ARBA" id="ARBA00045970"/>
    </source>
</evidence>
<evidence type="ECO:0000313" key="12">
    <source>
        <dbReference type="EMBL" id="PNR54400.1"/>
    </source>
</evidence>
<keyword evidence="7" id="KW-0508">mRNA splicing</keyword>
<keyword evidence="14" id="KW-1185">Reference proteome</keyword>
<feature type="region of interest" description="Disordered" evidence="11">
    <location>
        <begin position="503"/>
        <end position="532"/>
    </location>
</feature>
<evidence type="ECO:0000256" key="1">
    <source>
        <dbReference type="ARBA" id="ARBA00004123"/>
    </source>
</evidence>
<sequence>MSMEASFESRLDKTFGFLNGAVSDGDIRLWRVQERSVSKKSGKGSRGAEEPDSDDDEEEADFLKSERDKRRANHGERLNTSFFGLEDLEELESEDDDDVDEDDDDVKEHNRVVKRKKRGGNTPSKAEVIGSTSQMIGGPGSSDPSKPREEDDDDDDDVREVREMVGMDDTLDFADEEDEYDRAAAGIVVGINDRLFMNQVWNYGANGQQLNPLPTSFTEMRQASHRDCRANHEAALARLEEDDREAATKESEIRQSNPGEDSSLVASLPVVQNDEVEAMVIDSDGHQDQAAAEARVEAPGELGTADSNNERKPKKRVRFSVGEVAGVELNAGRSDEQEPLQTVSVYLMSEDPVLSTRSADGPSTVATSTNRSSKVPDYVKNPSKYIHYTLDWSEEDEEHANLAAFQATRAVTSSAKDMVTSEQEDARVESQGPLASTKISFNPLVSKRSSKAPSKVMGNDSEGDTVDPLRGVPFNGVVNIAANLDMDGNLGGVITMEDDQVLSTLDDSTGQGKRGRVSRRYRNRVADDVGTD</sequence>
<evidence type="ECO:0000256" key="8">
    <source>
        <dbReference type="ARBA" id="ARBA00023242"/>
    </source>
</evidence>
<dbReference type="PANTHER" id="PTHR13445">
    <property type="entry name" value="TUMOR SUPPRESSING SUBTRANSFERABLE CANDIDATE 4 TSSC4"/>
    <property type="match status" value="1"/>
</dbReference>
<feature type="compositionally biased region" description="Basic and acidic residues" evidence="11">
    <location>
        <begin position="61"/>
        <end position="77"/>
    </location>
</feature>
<dbReference type="GeneID" id="112282395"/>
<evidence type="ECO:0000313" key="14">
    <source>
        <dbReference type="Proteomes" id="UP000006727"/>
    </source>
</evidence>
<dbReference type="Proteomes" id="UP000006727">
    <property type="component" value="Chromosome 5"/>
</dbReference>
<dbReference type="GO" id="GO:0005737">
    <property type="term" value="C:cytoplasm"/>
    <property type="evidence" value="ECO:0007669"/>
    <property type="project" value="UniProtKB-SubCell"/>
</dbReference>